<dbReference type="PANTHER" id="PTHR43572">
    <property type="entry name" value="CHAPERONE PROTEIN CLPD, CHLOROPLASTIC"/>
    <property type="match status" value="1"/>
</dbReference>
<dbReference type="Gene3D" id="1.10.1780.10">
    <property type="entry name" value="Clp, N-terminal domain"/>
    <property type="match status" value="1"/>
</dbReference>
<dbReference type="InterPro" id="IPR058680">
    <property type="entry name" value="NBD_SMAX1-like"/>
</dbReference>
<dbReference type="InterPro" id="IPR051650">
    <property type="entry name" value="SL_signaling_regulator"/>
</dbReference>
<organism evidence="6 7">
    <name type="scientific">Actinidia rufa</name>
    <dbReference type="NCBI Taxonomy" id="165716"/>
    <lineage>
        <taxon>Eukaryota</taxon>
        <taxon>Viridiplantae</taxon>
        <taxon>Streptophyta</taxon>
        <taxon>Embryophyta</taxon>
        <taxon>Tracheophyta</taxon>
        <taxon>Spermatophyta</taxon>
        <taxon>Magnoliopsida</taxon>
        <taxon>eudicotyledons</taxon>
        <taxon>Gunneridae</taxon>
        <taxon>Pentapetalae</taxon>
        <taxon>asterids</taxon>
        <taxon>Ericales</taxon>
        <taxon>Actinidiaceae</taxon>
        <taxon>Actinidia</taxon>
    </lineage>
</organism>
<dbReference type="Pfam" id="PF23569">
    <property type="entry name" value="NBD_SMAX1"/>
    <property type="match status" value="1"/>
</dbReference>
<evidence type="ECO:0000313" key="7">
    <source>
        <dbReference type="Proteomes" id="UP000585474"/>
    </source>
</evidence>
<keyword evidence="2 3" id="KW-0677">Repeat</keyword>
<evidence type="ECO:0000313" key="6">
    <source>
        <dbReference type="EMBL" id="GFZ08919.1"/>
    </source>
</evidence>
<dbReference type="Proteomes" id="UP000585474">
    <property type="component" value="Unassembled WGS sequence"/>
</dbReference>
<gene>
    <name evidence="6" type="ORF">Acr_20g0007270</name>
</gene>
<comment type="similarity">
    <text evidence="1">Belongs to the ClpA/ClpB family.</text>
</comment>
<keyword evidence="7" id="KW-1185">Reference proteome</keyword>
<feature type="domain" description="Clp R" evidence="5">
    <location>
        <begin position="8"/>
        <end position="172"/>
    </location>
</feature>
<evidence type="ECO:0000259" key="5">
    <source>
        <dbReference type="PROSITE" id="PS51903"/>
    </source>
</evidence>
<evidence type="ECO:0000256" key="1">
    <source>
        <dbReference type="ARBA" id="ARBA00008675"/>
    </source>
</evidence>
<feature type="region of interest" description="Disordered" evidence="4">
    <location>
        <begin position="553"/>
        <end position="576"/>
    </location>
</feature>
<comment type="caution">
    <text evidence="6">The sequence shown here is derived from an EMBL/GenBank/DDBJ whole genome shotgun (WGS) entry which is preliminary data.</text>
</comment>
<dbReference type="GO" id="GO:0016787">
    <property type="term" value="F:hydrolase activity"/>
    <property type="evidence" value="ECO:0007669"/>
    <property type="project" value="UniProtKB-KW"/>
</dbReference>
<protein>
    <submittedName>
        <fullName evidence="6">Double Clp-N motif-containing P-loop nucleoside triphosphate hydrolases superfamily protein</fullName>
    </submittedName>
</protein>
<dbReference type="SUPFAM" id="SSF81923">
    <property type="entry name" value="Double Clp-N motif"/>
    <property type="match status" value="1"/>
</dbReference>
<dbReference type="PROSITE" id="PS51903">
    <property type="entry name" value="CLP_R"/>
    <property type="match status" value="1"/>
</dbReference>
<dbReference type="Gene3D" id="3.40.50.300">
    <property type="entry name" value="P-loop containing nucleotide triphosphate hydrolases"/>
    <property type="match status" value="1"/>
</dbReference>
<dbReference type="PANTHER" id="PTHR43572:SF31">
    <property type="entry name" value="PROTEIN SMAX1-LIKE 3"/>
    <property type="match status" value="1"/>
</dbReference>
<proteinExistence type="inferred from homology"/>
<name>A0A7J0GDS8_9ERIC</name>
<dbReference type="OrthoDB" id="750498at2759"/>
<keyword evidence="6" id="KW-0378">Hydrolase</keyword>
<dbReference type="AlphaFoldDB" id="A0A7J0GDS8"/>
<feature type="compositionally biased region" description="Polar residues" evidence="4">
    <location>
        <begin position="556"/>
        <end position="568"/>
    </location>
</feature>
<evidence type="ECO:0000256" key="4">
    <source>
        <dbReference type="SAM" id="MobiDB-lite"/>
    </source>
</evidence>
<dbReference type="EMBL" id="BJWL01000020">
    <property type="protein sequence ID" value="GFZ08919.1"/>
    <property type="molecule type" value="Genomic_DNA"/>
</dbReference>
<feature type="region of interest" description="Disordered" evidence="4">
    <location>
        <begin position="169"/>
        <end position="207"/>
    </location>
</feature>
<evidence type="ECO:0000256" key="2">
    <source>
        <dbReference type="ARBA" id="ARBA00022737"/>
    </source>
</evidence>
<accession>A0A7J0GDS8</accession>
<dbReference type="InterPro" id="IPR004176">
    <property type="entry name" value="Clp_R_N"/>
</dbReference>
<dbReference type="InterPro" id="IPR036628">
    <property type="entry name" value="Clp_N_dom_sf"/>
</dbReference>
<dbReference type="Pfam" id="PF02861">
    <property type="entry name" value="Clp_N"/>
    <property type="match status" value="1"/>
</dbReference>
<reference evidence="6 7" key="1">
    <citation type="submission" date="2019-07" db="EMBL/GenBank/DDBJ databases">
        <title>De Novo Assembly of kiwifruit Actinidia rufa.</title>
        <authorList>
            <person name="Sugita-Konishi S."/>
            <person name="Sato K."/>
            <person name="Mori E."/>
            <person name="Abe Y."/>
            <person name="Kisaki G."/>
            <person name="Hamano K."/>
            <person name="Suezawa K."/>
            <person name="Otani M."/>
            <person name="Fukuda T."/>
            <person name="Manabe T."/>
            <person name="Gomi K."/>
            <person name="Tabuchi M."/>
            <person name="Akimitsu K."/>
            <person name="Kataoka I."/>
        </authorList>
    </citation>
    <scope>NUCLEOTIDE SEQUENCE [LARGE SCALE GENOMIC DNA]</scope>
    <source>
        <strain evidence="7">cv. Fuchu</strain>
    </source>
</reference>
<evidence type="ECO:0000256" key="3">
    <source>
        <dbReference type="PROSITE-ProRule" id="PRU01251"/>
    </source>
</evidence>
<dbReference type="InterPro" id="IPR027417">
    <property type="entry name" value="P-loop_NTPase"/>
</dbReference>
<sequence>MRPGGCTVQQALTPDAENVVKEALALAKRRGHAQVTPLHMANTMLSPPASLLRTACLQSQSHSHPLQCKALELCLNVALNRLPASSSGAMLAPQSRYPSISNALVAAFKRAQAHQRRGSIESQQQPLLAVKIELEQLIISILDDPSVSRVMREAGFSSTQVKSNVEKAVSLEPCSQTPRPKSKESNFDQIGSKLASRPRGSDQARSEDVMTVIEKMMSERRLKSIAIVGECIATIEGVVGGIMDKVDRGEVPEGFREVKFISLPLFSLGSRSREEVEEKLVELRCLVKSCVEKGVVLYLGDLKWTTENRANDQIRKCYYSPVEHMIVELGRLVCGIEERERFWLMGIATFQTYMRCRSGHPNLETVWGLHSLTIPEGSLSLNLIPDSDVQSECRSKRNGNGSTRLVLEDCSNKFEAEARSSTSTSEATTSSLPSWLQQYKDQNKLPQNNDRGCVPVRDLCKKWNFLCSSAHKNPYSSERTITFSSMSPSCSSSGFSYDHHYPDLYHQTCEVWPVFEPKQYLGDQAFSVSEAINRNFELSLRVYIPEQKDPKLGFLSNPSSDPNSASTSDEMETEHANTFKELNSENLKTLCNALEKKVPWQKDIIPEIVTTILQCRSGMVKRKGKVGNGEAKEETWLFFQGVDLDAKEKIARELAKLVFGSQSSLVSISLSSFSSTRADSTEDLMRNKRNRDEQSCSYVERFAEAVCANPHRVFLVEDVEQADYCSQMGIKRAIERGRIIGSSGSKVGMVNLLRTSTSKVMTVKTNFSSGLTYPYKSGGHQNKVNKGRSYAQASIGSNENSFTTIKANVEGAGWLDRSGIGKLKFIAVAGQIQEAFCREGVFYIQVRIMGGCLNTFRSISENWGSFISVEEETYKKISFSRARILMNSHQAQKMVRREMRSRIQKNSGQPERNDFSYMEYEESRGKTDVEQTHQMSNRLHVDEEEYDSANISQGEDEGQAWGIARAISKSTSVQQRAR</sequence>